<keyword evidence="1" id="KW-1133">Transmembrane helix</keyword>
<keyword evidence="1" id="KW-0812">Transmembrane</keyword>
<dbReference type="AlphaFoldDB" id="A0ABD2PRY1"/>
<accession>A0ABD2PRY1</accession>
<dbReference type="Proteomes" id="UP001626550">
    <property type="component" value="Unassembled WGS sequence"/>
</dbReference>
<protein>
    <submittedName>
        <fullName evidence="2">Uncharacterized protein</fullName>
    </submittedName>
</protein>
<evidence type="ECO:0000313" key="2">
    <source>
        <dbReference type="EMBL" id="KAL3309477.1"/>
    </source>
</evidence>
<organism evidence="2 3">
    <name type="scientific">Cichlidogyrus casuarinus</name>
    <dbReference type="NCBI Taxonomy" id="1844966"/>
    <lineage>
        <taxon>Eukaryota</taxon>
        <taxon>Metazoa</taxon>
        <taxon>Spiralia</taxon>
        <taxon>Lophotrochozoa</taxon>
        <taxon>Platyhelminthes</taxon>
        <taxon>Monogenea</taxon>
        <taxon>Monopisthocotylea</taxon>
        <taxon>Dactylogyridea</taxon>
        <taxon>Ancyrocephalidae</taxon>
        <taxon>Cichlidogyrus</taxon>
    </lineage>
</organism>
<comment type="caution">
    <text evidence="2">The sequence shown here is derived from an EMBL/GenBank/DDBJ whole genome shotgun (WGS) entry which is preliminary data.</text>
</comment>
<keyword evidence="1" id="KW-0472">Membrane</keyword>
<gene>
    <name evidence="2" type="ORF">Ciccas_011977</name>
</gene>
<evidence type="ECO:0000313" key="3">
    <source>
        <dbReference type="Proteomes" id="UP001626550"/>
    </source>
</evidence>
<feature type="transmembrane region" description="Helical" evidence="1">
    <location>
        <begin position="138"/>
        <end position="159"/>
    </location>
</feature>
<dbReference type="EMBL" id="JBJKFK010003872">
    <property type="protein sequence ID" value="KAL3309477.1"/>
    <property type="molecule type" value="Genomic_DNA"/>
</dbReference>
<name>A0ABD2PRY1_9PLAT</name>
<proteinExistence type="predicted"/>
<keyword evidence="3" id="KW-1185">Reference proteome</keyword>
<reference evidence="2 3" key="1">
    <citation type="submission" date="2024-11" db="EMBL/GenBank/DDBJ databases">
        <title>Adaptive evolution of stress response genes in parasites aligns with host niche diversity.</title>
        <authorList>
            <person name="Hahn C."/>
            <person name="Resl P."/>
        </authorList>
    </citation>
    <scope>NUCLEOTIDE SEQUENCE [LARGE SCALE GENOMIC DNA]</scope>
    <source>
        <strain evidence="2">EGGRZ-B1_66</strain>
        <tissue evidence="2">Body</tissue>
    </source>
</reference>
<feature type="transmembrane region" description="Helical" evidence="1">
    <location>
        <begin position="92"/>
        <end position="112"/>
    </location>
</feature>
<evidence type="ECO:0000256" key="1">
    <source>
        <dbReference type="SAM" id="Phobius"/>
    </source>
</evidence>
<sequence>MKEERIVCIMREIFNETIARQLQEDFSGYNSSTLYKIAVPIVNECMSKKYLFKSNSEYKRNLLPRCREFLSGIYSKYSTEQFDSLIRKSDQIILIIFLGFLFLILPGFYSLFRRLPLKLKERAEYLARKKNRRKTSNPAAYTVLLWCMILIFVSLFLSVSRIRSFLEDNYHCHSRKFIDNFLLNTPKLLITVTLIERVVGELRASQGLRHVPKSEPVPKKSKLFLINRNAVGGGRIAGSLQVASVVFLHLGLDGTHSTLFQTVRTRSNVNNSLECISEVEKPNTILVLNYFHLVSHCIASSQGMAKIKHFRTEFSN</sequence>